<evidence type="ECO:0000313" key="1">
    <source>
        <dbReference type="EMBL" id="MEV0366470.1"/>
    </source>
</evidence>
<name>A0ABV3FFI7_9NOCA</name>
<dbReference type="EMBL" id="JBFAIH010000019">
    <property type="protein sequence ID" value="MEV0366470.1"/>
    <property type="molecule type" value="Genomic_DNA"/>
</dbReference>
<keyword evidence="2" id="KW-1185">Reference proteome</keyword>
<dbReference type="Proteomes" id="UP001551658">
    <property type="component" value="Unassembled WGS sequence"/>
</dbReference>
<evidence type="ECO:0000313" key="2">
    <source>
        <dbReference type="Proteomes" id="UP001551658"/>
    </source>
</evidence>
<dbReference type="Gene3D" id="1.25.40.10">
    <property type="entry name" value="Tetratricopeptide repeat domain"/>
    <property type="match status" value="1"/>
</dbReference>
<comment type="caution">
    <text evidence="1">The sequence shown here is derived from an EMBL/GenBank/DDBJ whole genome shotgun (WGS) entry which is preliminary data.</text>
</comment>
<dbReference type="InterPro" id="IPR011990">
    <property type="entry name" value="TPR-like_helical_dom_sf"/>
</dbReference>
<gene>
    <name evidence="1" type="ORF">AB0H72_27625</name>
</gene>
<reference evidence="1 2" key="1">
    <citation type="submission" date="2024-06" db="EMBL/GenBank/DDBJ databases">
        <title>The Natural Products Discovery Center: Release of the First 8490 Sequenced Strains for Exploring Actinobacteria Biosynthetic Diversity.</title>
        <authorList>
            <person name="Kalkreuter E."/>
            <person name="Kautsar S.A."/>
            <person name="Yang D."/>
            <person name="Bader C.D."/>
            <person name="Teijaro C.N."/>
            <person name="Fluegel L."/>
            <person name="Davis C.M."/>
            <person name="Simpson J.R."/>
            <person name="Lauterbach L."/>
            <person name="Steele A.D."/>
            <person name="Gui C."/>
            <person name="Meng S."/>
            <person name="Li G."/>
            <person name="Viehrig K."/>
            <person name="Ye F."/>
            <person name="Su P."/>
            <person name="Kiefer A.F."/>
            <person name="Nichols A."/>
            <person name="Cepeda A.J."/>
            <person name="Yan W."/>
            <person name="Fan B."/>
            <person name="Jiang Y."/>
            <person name="Adhikari A."/>
            <person name="Zheng C.-J."/>
            <person name="Schuster L."/>
            <person name="Cowan T.M."/>
            <person name="Smanski M.J."/>
            <person name="Chevrette M.G."/>
            <person name="De Carvalho L.P.S."/>
            <person name="Shen B."/>
        </authorList>
    </citation>
    <scope>NUCLEOTIDE SEQUENCE [LARGE SCALE GENOMIC DNA]</scope>
    <source>
        <strain evidence="1 2">NPDC050671</strain>
    </source>
</reference>
<dbReference type="RefSeq" id="WP_357984509.1">
    <property type="nucleotide sequence ID" value="NZ_JBFAIH010000019.1"/>
</dbReference>
<evidence type="ECO:0008006" key="3">
    <source>
        <dbReference type="Google" id="ProtNLM"/>
    </source>
</evidence>
<dbReference type="SUPFAM" id="SSF48452">
    <property type="entry name" value="TPR-like"/>
    <property type="match status" value="1"/>
</dbReference>
<proteinExistence type="predicted"/>
<protein>
    <recommendedName>
        <fullName evidence="3">Tetratricopeptide repeat protein</fullName>
    </recommendedName>
</protein>
<organism evidence="1 2">
    <name type="scientific">Nocardia fusca</name>
    <dbReference type="NCBI Taxonomy" id="941183"/>
    <lineage>
        <taxon>Bacteria</taxon>
        <taxon>Bacillati</taxon>
        <taxon>Actinomycetota</taxon>
        <taxon>Actinomycetes</taxon>
        <taxon>Mycobacteriales</taxon>
        <taxon>Nocardiaceae</taxon>
        <taxon>Nocardia</taxon>
    </lineage>
</organism>
<accession>A0ABV3FFI7</accession>
<sequence length="103" mass="11079">MPELVRDLRALAAADQLTDADLAQSGVALPVAGLYPSLHLNLSNCYLELGDFDRAREHLRHAKDTIGSLGDDAYGQLIKGGLERLAESSADATTLDHGKRRVP</sequence>